<keyword evidence="2" id="KW-1185">Reference proteome</keyword>
<evidence type="ECO:0000313" key="2">
    <source>
        <dbReference type="Proteomes" id="UP000489600"/>
    </source>
</evidence>
<name>A0A565B1R6_9BRAS</name>
<dbReference type="EMBL" id="CABITT030000002">
    <property type="protein sequence ID" value="VVA94705.1"/>
    <property type="molecule type" value="Genomic_DNA"/>
</dbReference>
<reference evidence="1" key="1">
    <citation type="submission" date="2019-07" db="EMBL/GenBank/DDBJ databases">
        <authorList>
            <person name="Dittberner H."/>
        </authorList>
    </citation>
    <scope>NUCLEOTIDE SEQUENCE [LARGE SCALE GENOMIC DNA]</scope>
</reference>
<dbReference type="AlphaFoldDB" id="A0A565B1R6"/>
<accession>A0A565B1R6</accession>
<proteinExistence type="predicted"/>
<protein>
    <submittedName>
        <fullName evidence="1">Uncharacterized protein</fullName>
    </submittedName>
</protein>
<organism evidence="1 2">
    <name type="scientific">Arabis nemorensis</name>
    <dbReference type="NCBI Taxonomy" id="586526"/>
    <lineage>
        <taxon>Eukaryota</taxon>
        <taxon>Viridiplantae</taxon>
        <taxon>Streptophyta</taxon>
        <taxon>Embryophyta</taxon>
        <taxon>Tracheophyta</taxon>
        <taxon>Spermatophyta</taxon>
        <taxon>Magnoliopsida</taxon>
        <taxon>eudicotyledons</taxon>
        <taxon>Gunneridae</taxon>
        <taxon>Pentapetalae</taxon>
        <taxon>rosids</taxon>
        <taxon>malvids</taxon>
        <taxon>Brassicales</taxon>
        <taxon>Brassicaceae</taxon>
        <taxon>Arabideae</taxon>
        <taxon>Arabis</taxon>
    </lineage>
</organism>
<gene>
    <name evidence="1" type="ORF">ANE_LOCUS5150</name>
</gene>
<evidence type="ECO:0000313" key="1">
    <source>
        <dbReference type="EMBL" id="VVA94705.1"/>
    </source>
</evidence>
<comment type="caution">
    <text evidence="1">The sequence shown here is derived from an EMBL/GenBank/DDBJ whole genome shotgun (WGS) entry which is preliminary data.</text>
</comment>
<sequence length="138" mass="15950">MFPLLFRICLQHKLSIPIILFGERLFLQLLLTVLKEEAQTDLRLIPLIKSSSTWFLTELKSRAYSLLCVEEQTYVNCPGSNFFHPWSNAPESYAIDASETFFSSFPPAPLSVISSSSLYYMIFMEDEVQHLGPFFQKR</sequence>
<dbReference type="Proteomes" id="UP000489600">
    <property type="component" value="Unassembled WGS sequence"/>
</dbReference>